<keyword evidence="3" id="KW-1185">Reference proteome</keyword>
<sequence>MSYLRLLYQLATQPRPSGDHRPKIDGGTVRKPRNQEVPQRDLLAMSKGAGGLKCIELSPEEGAAGRRTQRDRAIMGGGGGGAGRDDRVKVGAAVNATNVTTGQVNRGWSDREGHVLIVGCECIACREVMEARAVGGGEGVAGGRGAGNGAERRVRFYL</sequence>
<comment type="caution">
    <text evidence="2">The sequence shown here is derived from an EMBL/GenBank/DDBJ whole genome shotgun (WGS) entry which is preliminary data.</text>
</comment>
<protein>
    <submittedName>
        <fullName evidence="2">Uncharacterized protein</fullName>
    </submittedName>
</protein>
<feature type="region of interest" description="Disordered" evidence="1">
    <location>
        <begin position="59"/>
        <end position="86"/>
    </location>
</feature>
<reference evidence="2 3" key="1">
    <citation type="submission" date="2017-10" db="EMBL/GenBank/DDBJ databases">
        <title>Comparative genomics in systemic dimorphic fungi from Ajellomycetaceae.</title>
        <authorList>
            <person name="Munoz J.F."/>
            <person name="Mcewen J.G."/>
            <person name="Clay O.K."/>
            <person name="Cuomo C.A."/>
        </authorList>
    </citation>
    <scope>NUCLEOTIDE SEQUENCE [LARGE SCALE GENOMIC DNA]</scope>
    <source>
        <strain evidence="2 3">UAMH130</strain>
    </source>
</reference>
<dbReference type="Proteomes" id="UP000224080">
    <property type="component" value="Unassembled WGS sequence"/>
</dbReference>
<evidence type="ECO:0000256" key="1">
    <source>
        <dbReference type="SAM" id="MobiDB-lite"/>
    </source>
</evidence>
<gene>
    <name evidence="2" type="ORF">GX51_00995</name>
</gene>
<name>A0A2B7XJY5_9EURO</name>
<organism evidence="2 3">
    <name type="scientific">Blastomyces parvus</name>
    <dbReference type="NCBI Taxonomy" id="2060905"/>
    <lineage>
        <taxon>Eukaryota</taxon>
        <taxon>Fungi</taxon>
        <taxon>Dikarya</taxon>
        <taxon>Ascomycota</taxon>
        <taxon>Pezizomycotina</taxon>
        <taxon>Eurotiomycetes</taxon>
        <taxon>Eurotiomycetidae</taxon>
        <taxon>Onygenales</taxon>
        <taxon>Ajellomycetaceae</taxon>
        <taxon>Blastomyces</taxon>
    </lineage>
</organism>
<dbReference type="OrthoDB" id="4188550at2759"/>
<dbReference type="EMBL" id="PDNC01000007">
    <property type="protein sequence ID" value="PGH08938.1"/>
    <property type="molecule type" value="Genomic_DNA"/>
</dbReference>
<evidence type="ECO:0000313" key="3">
    <source>
        <dbReference type="Proteomes" id="UP000224080"/>
    </source>
</evidence>
<dbReference type="AlphaFoldDB" id="A0A2B7XJY5"/>
<evidence type="ECO:0000313" key="2">
    <source>
        <dbReference type="EMBL" id="PGH08938.1"/>
    </source>
</evidence>
<proteinExistence type="predicted"/>
<feature type="region of interest" description="Disordered" evidence="1">
    <location>
        <begin position="12"/>
        <end position="33"/>
    </location>
</feature>
<accession>A0A2B7XJY5</accession>